<dbReference type="SUPFAM" id="SSF51101">
    <property type="entry name" value="Mannose-binding lectins"/>
    <property type="match status" value="1"/>
</dbReference>
<accession>A0AAV5EES9</accession>
<reference evidence="4" key="1">
    <citation type="journal article" date="2018" name="DNA Res.">
        <title>Multiple hybrid de novo genome assembly of finger millet, an orphan allotetraploid crop.</title>
        <authorList>
            <person name="Hatakeyama M."/>
            <person name="Aluri S."/>
            <person name="Balachadran M.T."/>
            <person name="Sivarajan S.R."/>
            <person name="Patrignani A."/>
            <person name="Gruter S."/>
            <person name="Poveda L."/>
            <person name="Shimizu-Inatsugi R."/>
            <person name="Baeten J."/>
            <person name="Francoijs K.J."/>
            <person name="Nataraja K.N."/>
            <person name="Reddy Y.A.N."/>
            <person name="Phadnis S."/>
            <person name="Ravikumar R.L."/>
            <person name="Schlapbach R."/>
            <person name="Sreeman S.M."/>
            <person name="Shimizu K.K."/>
        </authorList>
    </citation>
    <scope>NUCLEOTIDE SEQUENCE</scope>
</reference>
<dbReference type="Gene3D" id="2.100.10.30">
    <property type="entry name" value="Jacalin-like lectin domain"/>
    <property type="match status" value="1"/>
</dbReference>
<dbReference type="PANTHER" id="PTHR46506">
    <property type="entry name" value="OS05G0143600 PROTEIN"/>
    <property type="match status" value="1"/>
</dbReference>
<evidence type="ECO:0000313" key="5">
    <source>
        <dbReference type="Proteomes" id="UP001054889"/>
    </source>
</evidence>
<keyword evidence="5" id="KW-1185">Reference proteome</keyword>
<dbReference type="CDD" id="cd09612">
    <property type="entry name" value="Jacalin"/>
    <property type="match status" value="1"/>
</dbReference>
<dbReference type="PROSITE" id="PS51752">
    <property type="entry name" value="JACALIN_LECTIN"/>
    <property type="match status" value="1"/>
</dbReference>
<dbReference type="InterPro" id="IPR033734">
    <property type="entry name" value="Jacalin-like_lectin_dom_plant"/>
</dbReference>
<comment type="caution">
    <text evidence="4">The sequence shown here is derived from an EMBL/GenBank/DDBJ whole genome shotgun (WGS) entry which is preliminary data.</text>
</comment>
<dbReference type="InterPro" id="IPR036404">
    <property type="entry name" value="Jacalin-like_lectin_dom_sf"/>
</dbReference>
<dbReference type="EMBL" id="BQKI01000001">
    <property type="protein sequence ID" value="GJM84583.1"/>
    <property type="molecule type" value="Genomic_DNA"/>
</dbReference>
<dbReference type="EMBL" id="BQKI01000075">
    <property type="protein sequence ID" value="GJN20656.1"/>
    <property type="molecule type" value="Genomic_DNA"/>
</dbReference>
<organism evidence="4 5">
    <name type="scientific">Eleusine coracana subsp. coracana</name>
    <dbReference type="NCBI Taxonomy" id="191504"/>
    <lineage>
        <taxon>Eukaryota</taxon>
        <taxon>Viridiplantae</taxon>
        <taxon>Streptophyta</taxon>
        <taxon>Embryophyta</taxon>
        <taxon>Tracheophyta</taxon>
        <taxon>Spermatophyta</taxon>
        <taxon>Magnoliopsida</taxon>
        <taxon>Liliopsida</taxon>
        <taxon>Poales</taxon>
        <taxon>Poaceae</taxon>
        <taxon>PACMAD clade</taxon>
        <taxon>Chloridoideae</taxon>
        <taxon>Cynodonteae</taxon>
        <taxon>Eleusininae</taxon>
        <taxon>Eleusine</taxon>
    </lineage>
</organism>
<gene>
    <name evidence="4" type="primary">gb08056</name>
    <name evidence="3" type="synonym">ga00266</name>
    <name evidence="3" type="ORF">PR202_ga00266</name>
    <name evidence="4" type="ORF">PR202_gb08056</name>
</gene>
<evidence type="ECO:0000259" key="2">
    <source>
        <dbReference type="PROSITE" id="PS51752"/>
    </source>
</evidence>
<evidence type="ECO:0000256" key="1">
    <source>
        <dbReference type="ARBA" id="ARBA00022734"/>
    </source>
</evidence>
<name>A0AAV5EES9_ELECO</name>
<dbReference type="Pfam" id="PF01419">
    <property type="entry name" value="Jacalin"/>
    <property type="match status" value="1"/>
</dbReference>
<sequence>MLFLQIQLGPHDYVREVSGTQGPFGPAANVITSLNIITNLTSFSFGRARGTNFRIPVENNGRIVGFYGRSGWYLDAIGVYIRA</sequence>
<proteinExistence type="predicted"/>
<evidence type="ECO:0000313" key="4">
    <source>
        <dbReference type="EMBL" id="GJN20656.1"/>
    </source>
</evidence>
<protein>
    <recommendedName>
        <fullName evidence="2">Jacalin-type lectin domain-containing protein</fullName>
    </recommendedName>
</protein>
<dbReference type="Proteomes" id="UP001054889">
    <property type="component" value="Unassembled WGS sequence"/>
</dbReference>
<dbReference type="GO" id="GO:0030246">
    <property type="term" value="F:carbohydrate binding"/>
    <property type="evidence" value="ECO:0007669"/>
    <property type="project" value="UniProtKB-KW"/>
</dbReference>
<reference evidence="4" key="2">
    <citation type="submission" date="2021-12" db="EMBL/GenBank/DDBJ databases">
        <title>Resequencing data analysis of finger millet.</title>
        <authorList>
            <person name="Hatakeyama M."/>
            <person name="Aluri S."/>
            <person name="Balachadran M.T."/>
            <person name="Sivarajan S.R."/>
            <person name="Poveda L."/>
            <person name="Shimizu-Inatsugi R."/>
            <person name="Schlapbach R."/>
            <person name="Sreeman S.M."/>
            <person name="Shimizu K.K."/>
        </authorList>
    </citation>
    <scope>NUCLEOTIDE SEQUENCE</scope>
</reference>
<evidence type="ECO:0000313" key="3">
    <source>
        <dbReference type="EMBL" id="GJM84583.1"/>
    </source>
</evidence>
<feature type="domain" description="Jacalin-type lectin" evidence="2">
    <location>
        <begin position="1"/>
        <end position="83"/>
    </location>
</feature>
<dbReference type="SMART" id="SM00915">
    <property type="entry name" value="Jacalin"/>
    <property type="match status" value="1"/>
</dbReference>
<dbReference type="InterPro" id="IPR001229">
    <property type="entry name" value="Jacalin-like_lectin_dom"/>
</dbReference>
<keyword evidence="1" id="KW-0430">Lectin</keyword>
<dbReference type="AlphaFoldDB" id="A0AAV5EES9"/>